<organism evidence="2 3">
    <name type="scientific">Meloidogyne incognita</name>
    <name type="common">Southern root-knot nematode worm</name>
    <name type="synonym">Oxyuris incognita</name>
    <dbReference type="NCBI Taxonomy" id="6306"/>
    <lineage>
        <taxon>Eukaryota</taxon>
        <taxon>Metazoa</taxon>
        <taxon>Ecdysozoa</taxon>
        <taxon>Nematoda</taxon>
        <taxon>Chromadorea</taxon>
        <taxon>Rhabditida</taxon>
        <taxon>Tylenchina</taxon>
        <taxon>Tylenchomorpha</taxon>
        <taxon>Tylenchoidea</taxon>
        <taxon>Meloidogynidae</taxon>
        <taxon>Meloidogyninae</taxon>
        <taxon>Meloidogyne</taxon>
        <taxon>Meloidogyne incognita group</taxon>
    </lineage>
</organism>
<evidence type="ECO:0000313" key="3">
    <source>
        <dbReference type="WBParaSite" id="Minc3s00028g01748"/>
    </source>
</evidence>
<keyword evidence="1" id="KW-0472">Membrane</keyword>
<evidence type="ECO:0000313" key="2">
    <source>
        <dbReference type="Proteomes" id="UP000887563"/>
    </source>
</evidence>
<keyword evidence="1" id="KW-0812">Transmembrane</keyword>
<dbReference type="WBParaSite" id="Minc3s00028g01748">
    <property type="protein sequence ID" value="Minc3s00028g01748"/>
    <property type="gene ID" value="Minc3s00028g01748"/>
</dbReference>
<feature type="transmembrane region" description="Helical" evidence="1">
    <location>
        <begin position="43"/>
        <end position="63"/>
    </location>
</feature>
<feature type="transmembrane region" description="Helical" evidence="1">
    <location>
        <begin position="6"/>
        <end position="23"/>
    </location>
</feature>
<protein>
    <submittedName>
        <fullName evidence="3">G-protein coupled receptors family 1 profile domain-containing protein</fullName>
    </submittedName>
</protein>
<dbReference type="Proteomes" id="UP000887563">
    <property type="component" value="Unplaced"/>
</dbReference>
<sequence length="151" mass="17233">MPLTLAIVLCTPIYIAVIAKFVYERKKNKNVVDGNTLNDKTRVMIVCLVSLIPCPLYLLLNPYNSDFYSNDTSTLFFIIIFSCINTTVLQCAEEIILLAISKEFRQLVKCQFVKTKFQTKVVPAVIVVSETILVKQKQKQLQKNKLNLKDI</sequence>
<feature type="transmembrane region" description="Helical" evidence="1">
    <location>
        <begin position="75"/>
        <end position="100"/>
    </location>
</feature>
<proteinExistence type="predicted"/>
<dbReference type="AlphaFoldDB" id="A0A914KK31"/>
<reference evidence="3" key="1">
    <citation type="submission" date="2022-11" db="UniProtKB">
        <authorList>
            <consortium name="WormBaseParasite"/>
        </authorList>
    </citation>
    <scope>IDENTIFICATION</scope>
</reference>
<keyword evidence="2" id="KW-1185">Reference proteome</keyword>
<name>A0A914KK31_MELIC</name>
<accession>A0A914KK31</accession>
<keyword evidence="1" id="KW-1133">Transmembrane helix</keyword>
<evidence type="ECO:0000256" key="1">
    <source>
        <dbReference type="SAM" id="Phobius"/>
    </source>
</evidence>